<sequence length="259" mass="28212">MAVLDGTWWSAWWGPMAWWLAGFAGLLVLGGFALRRGLARLGKVPEDPSYLPLYLDNDAVMGLFKMGNYKSALRKEVEERRIRSAGCLAVIPLVSLLFKVTGGSTTEVVAKYVENSEPISVIGLLLSVLRRGDALVEVRLRPDSGTVVPNRALLRELARTGAGAGAAVDVPLSEIGEFVMVTGRFEARGTRGRTLVMRAPYADGGRAAHLRVVVRGDGLLTPDRELPEGQFQAHCLGKVTSWDPEAREIVLQYPVAVFR</sequence>
<keyword evidence="1" id="KW-0472">Membrane</keyword>
<feature type="transmembrane region" description="Helical" evidence="1">
    <location>
        <begin position="16"/>
        <end position="34"/>
    </location>
</feature>
<keyword evidence="3" id="KW-1185">Reference proteome</keyword>
<gene>
    <name evidence="2" type="ORF">GCM10010521_58390</name>
</gene>
<proteinExistence type="predicted"/>
<organism evidence="2 3">
    <name type="scientific">Streptomyces rameus</name>
    <dbReference type="NCBI Taxonomy" id="68261"/>
    <lineage>
        <taxon>Bacteria</taxon>
        <taxon>Bacillati</taxon>
        <taxon>Actinomycetota</taxon>
        <taxon>Actinomycetes</taxon>
        <taxon>Kitasatosporales</taxon>
        <taxon>Streptomycetaceae</taxon>
        <taxon>Streptomyces</taxon>
    </lineage>
</organism>
<name>A0ABN3UZI9_9ACTN</name>
<keyword evidence="1" id="KW-0812">Transmembrane</keyword>
<reference evidence="2 3" key="1">
    <citation type="journal article" date="2019" name="Int. J. Syst. Evol. Microbiol.">
        <title>The Global Catalogue of Microorganisms (GCM) 10K type strain sequencing project: providing services to taxonomists for standard genome sequencing and annotation.</title>
        <authorList>
            <consortium name="The Broad Institute Genomics Platform"/>
            <consortium name="The Broad Institute Genome Sequencing Center for Infectious Disease"/>
            <person name="Wu L."/>
            <person name="Ma J."/>
        </authorList>
    </citation>
    <scope>NUCLEOTIDE SEQUENCE [LARGE SCALE GENOMIC DNA]</scope>
    <source>
        <strain evidence="2 3">JCM 11574</strain>
    </source>
</reference>
<dbReference type="EMBL" id="BAAAVM010000111">
    <property type="protein sequence ID" value="GAA2772537.1"/>
    <property type="molecule type" value="Genomic_DNA"/>
</dbReference>
<evidence type="ECO:0000313" key="3">
    <source>
        <dbReference type="Proteomes" id="UP001500893"/>
    </source>
</evidence>
<comment type="caution">
    <text evidence="2">The sequence shown here is derived from an EMBL/GenBank/DDBJ whole genome shotgun (WGS) entry which is preliminary data.</text>
</comment>
<evidence type="ECO:0000313" key="2">
    <source>
        <dbReference type="EMBL" id="GAA2772537.1"/>
    </source>
</evidence>
<keyword evidence="1" id="KW-1133">Transmembrane helix</keyword>
<evidence type="ECO:0000256" key="1">
    <source>
        <dbReference type="SAM" id="Phobius"/>
    </source>
</evidence>
<accession>A0ABN3UZI9</accession>
<dbReference type="Proteomes" id="UP001500893">
    <property type="component" value="Unassembled WGS sequence"/>
</dbReference>
<dbReference type="RefSeq" id="WP_345057422.1">
    <property type="nucleotide sequence ID" value="NZ_BAAAVM010000111.1"/>
</dbReference>
<protein>
    <submittedName>
        <fullName evidence="2">Uncharacterized protein</fullName>
    </submittedName>
</protein>